<proteinExistence type="predicted"/>
<evidence type="ECO:0000256" key="2">
    <source>
        <dbReference type="ARBA" id="ARBA00022676"/>
    </source>
</evidence>
<evidence type="ECO:0000256" key="1">
    <source>
        <dbReference type="ARBA" id="ARBA00004141"/>
    </source>
</evidence>
<evidence type="ECO:0000256" key="4">
    <source>
        <dbReference type="ARBA" id="ARBA00022692"/>
    </source>
</evidence>
<evidence type="ECO:0000256" key="5">
    <source>
        <dbReference type="ARBA" id="ARBA00022989"/>
    </source>
</evidence>
<dbReference type="PANTHER" id="PTHR48090">
    <property type="entry name" value="UNDECAPRENYL-PHOSPHATE 4-DEOXY-4-FORMAMIDO-L-ARABINOSE TRANSFERASE-RELATED"/>
    <property type="match status" value="1"/>
</dbReference>
<dbReference type="PANTHER" id="PTHR48090:SF1">
    <property type="entry name" value="PROPHAGE BACTOPRENOL GLUCOSYL TRANSFERASE HOMOLOG"/>
    <property type="match status" value="1"/>
</dbReference>
<evidence type="ECO:0000256" key="7">
    <source>
        <dbReference type="SAM" id="Phobius"/>
    </source>
</evidence>
<comment type="subcellular location">
    <subcellularLocation>
        <location evidence="1">Membrane</location>
        <topology evidence="1">Multi-pass membrane protein</topology>
    </subcellularLocation>
</comment>
<feature type="transmembrane region" description="Helical" evidence="7">
    <location>
        <begin position="263"/>
        <end position="288"/>
    </location>
</feature>
<reference evidence="9 10" key="1">
    <citation type="submission" date="2018-03" db="EMBL/GenBank/DDBJ databases">
        <title>Aerobic endospore-forming bacteria genome sequencing and assembly.</title>
        <authorList>
            <person name="Cavalcante D.A."/>
            <person name="Driks A."/>
            <person name="Putonti C."/>
            <person name="De-Souza M.T."/>
        </authorList>
    </citation>
    <scope>NUCLEOTIDE SEQUENCE [LARGE SCALE GENOMIC DNA]</scope>
    <source>
        <strain evidence="9 10">SDF0028</strain>
    </source>
</reference>
<keyword evidence="2" id="KW-0328">Glycosyltransferase</keyword>
<keyword evidence="3" id="KW-0808">Transferase</keyword>
<dbReference type="Proteomes" id="UP000316208">
    <property type="component" value="Unassembled WGS sequence"/>
</dbReference>
<feature type="transmembrane region" description="Helical" evidence="7">
    <location>
        <begin position="230"/>
        <end position="251"/>
    </location>
</feature>
<sequence>MDFLLSIVVPMYNEEENIEYFYSKISNVLESNNYRYEIICVNDGSKDQTLSRISAIATKDKRIKVVDLSRNFGKEIAMTAGLRYSTGDAIIPIDADLQDPPELIPQLIEKWKEGYDVVYATRARREGETFVKKATAHLFYRFIQKITRINIPADTGDFRLMSRQVVDALNQLPEQHRFMKGLFSWVGFKQTSIIYQREPRFAGKTSFNYWKLWNFAIEGITSFSFAPLQIAMYLGFAISILALIYAGYMIVSTLVGGNPVPGYPSLMVAILFFGGVQLITLGVIGEYIGRIYNETKRRPLYLVREIININNNELDLPNINCEVAITRESN</sequence>
<dbReference type="CDD" id="cd04187">
    <property type="entry name" value="DPM1_like_bac"/>
    <property type="match status" value="1"/>
</dbReference>
<keyword evidence="10" id="KW-1185">Reference proteome</keyword>
<dbReference type="SUPFAM" id="SSF53448">
    <property type="entry name" value="Nucleotide-diphospho-sugar transferases"/>
    <property type="match status" value="1"/>
</dbReference>
<evidence type="ECO:0000256" key="3">
    <source>
        <dbReference type="ARBA" id="ARBA00022679"/>
    </source>
</evidence>
<organism evidence="9 10">
    <name type="scientific">Paenibacillus popilliae</name>
    <name type="common">Bacillus popilliae</name>
    <dbReference type="NCBI Taxonomy" id="78057"/>
    <lineage>
        <taxon>Bacteria</taxon>
        <taxon>Bacillati</taxon>
        <taxon>Bacillota</taxon>
        <taxon>Bacilli</taxon>
        <taxon>Bacillales</taxon>
        <taxon>Paenibacillaceae</taxon>
        <taxon>Paenibacillus</taxon>
    </lineage>
</organism>
<dbReference type="InterPro" id="IPR001173">
    <property type="entry name" value="Glyco_trans_2-like"/>
</dbReference>
<dbReference type="Pfam" id="PF00535">
    <property type="entry name" value="Glycos_transf_2"/>
    <property type="match status" value="1"/>
</dbReference>
<keyword evidence="6 7" id="KW-0472">Membrane</keyword>
<comment type="caution">
    <text evidence="9">The sequence shown here is derived from an EMBL/GenBank/DDBJ whole genome shotgun (WGS) entry which is preliminary data.</text>
</comment>
<feature type="domain" description="Glycosyltransferase 2-like" evidence="8">
    <location>
        <begin position="6"/>
        <end position="167"/>
    </location>
</feature>
<evidence type="ECO:0000256" key="6">
    <source>
        <dbReference type="ARBA" id="ARBA00023136"/>
    </source>
</evidence>
<dbReference type="InterPro" id="IPR029044">
    <property type="entry name" value="Nucleotide-diphossugar_trans"/>
</dbReference>
<name>A0ABY3AN01_PAEPP</name>
<keyword evidence="5 7" id="KW-1133">Transmembrane helix</keyword>
<evidence type="ECO:0000313" key="10">
    <source>
        <dbReference type="Proteomes" id="UP000316208"/>
    </source>
</evidence>
<accession>A0ABY3AN01</accession>
<keyword evidence="4 7" id="KW-0812">Transmembrane</keyword>
<dbReference type="EMBL" id="SADY01000005">
    <property type="protein sequence ID" value="TQR43692.1"/>
    <property type="molecule type" value="Genomic_DNA"/>
</dbReference>
<evidence type="ECO:0000313" key="9">
    <source>
        <dbReference type="EMBL" id="TQR43692.1"/>
    </source>
</evidence>
<dbReference type="RefSeq" id="WP_142544773.1">
    <property type="nucleotide sequence ID" value="NZ_SADY01000005.1"/>
</dbReference>
<dbReference type="InterPro" id="IPR050256">
    <property type="entry name" value="Glycosyltransferase_2"/>
</dbReference>
<gene>
    <name evidence="9" type="ORF">C7Y44_16245</name>
</gene>
<protein>
    <submittedName>
        <fullName evidence="9">Glycosyltransferase</fullName>
    </submittedName>
</protein>
<evidence type="ECO:0000259" key="8">
    <source>
        <dbReference type="Pfam" id="PF00535"/>
    </source>
</evidence>
<dbReference type="Gene3D" id="3.90.550.10">
    <property type="entry name" value="Spore Coat Polysaccharide Biosynthesis Protein SpsA, Chain A"/>
    <property type="match status" value="1"/>
</dbReference>